<dbReference type="Proteomes" id="UP000032233">
    <property type="component" value="Unassembled WGS sequence"/>
</dbReference>
<dbReference type="STRING" id="1429043.X474_14930"/>
<accession>A0A0D2JUL0</accession>
<name>A0A0D2JUL0_9BACT</name>
<sequence>MKHNLEIWLPAYLRQVLWNFSHSIKKPLHLVVAVADHFEPFWGKADRNTALTRLSIWENRLAKSGEGCRDSRGKGPQHTFFYPLDEYDPWVMDRLAALREQGLGDVEVHLHHHGETSAQLEEFLLSWIERLHQKHGLLRKDPQTGNLAYGFIHGNWALDNSRPDGMWCGVNDEISILARTGCYADFTLPSAPSPTQTRIINSIYYATDDPERPKSHDQGRPVKVGVPPSGDLLMVQGVLALNFRRRKYGVLPSLENSDLGAHRPPGKDRVPAWIKYAPRVIGAENIRFLKLHCHGAPEVHHEALLGEAMQAQWQAMTGRQAKENGINLYFVTCWEMVQLIKRIEKGEVAF</sequence>
<dbReference type="AlphaFoldDB" id="A0A0D2JUL0"/>
<dbReference type="PATRIC" id="fig|1429043.3.peg.3160"/>
<dbReference type="RefSeq" id="WP_044349604.1">
    <property type="nucleotide sequence ID" value="NZ_AZAC01000017.1"/>
</dbReference>
<keyword evidence="2" id="KW-1185">Reference proteome</keyword>
<proteinExistence type="predicted"/>
<dbReference type="InParanoid" id="A0A0D2JUL0"/>
<evidence type="ECO:0000313" key="2">
    <source>
        <dbReference type="Proteomes" id="UP000032233"/>
    </source>
</evidence>
<protein>
    <submittedName>
        <fullName evidence="1">Uncharacterized protein</fullName>
    </submittedName>
</protein>
<gene>
    <name evidence="1" type="ORF">X474_14930</name>
</gene>
<organism evidence="1 2">
    <name type="scientific">Dethiosulfatarculus sandiegensis</name>
    <dbReference type="NCBI Taxonomy" id="1429043"/>
    <lineage>
        <taxon>Bacteria</taxon>
        <taxon>Pseudomonadati</taxon>
        <taxon>Thermodesulfobacteriota</taxon>
        <taxon>Desulfarculia</taxon>
        <taxon>Desulfarculales</taxon>
        <taxon>Desulfarculaceae</taxon>
        <taxon>Dethiosulfatarculus</taxon>
    </lineage>
</organism>
<dbReference type="EMBL" id="AZAC01000017">
    <property type="protein sequence ID" value="KIX13205.1"/>
    <property type="molecule type" value="Genomic_DNA"/>
</dbReference>
<dbReference type="OrthoDB" id="208599at2"/>
<reference evidence="1 2" key="1">
    <citation type="submission" date="2013-11" db="EMBL/GenBank/DDBJ databases">
        <title>Metagenomic analysis of a methanogenic consortium involved in long chain n-alkane degradation.</title>
        <authorList>
            <person name="Davidova I.A."/>
            <person name="Callaghan A.V."/>
            <person name="Wawrik B."/>
            <person name="Pruitt S."/>
            <person name="Marks C."/>
            <person name="Duncan K.E."/>
            <person name="Suflita J.M."/>
        </authorList>
    </citation>
    <scope>NUCLEOTIDE SEQUENCE [LARGE SCALE GENOMIC DNA]</scope>
    <source>
        <strain evidence="1 2">SPR</strain>
    </source>
</reference>
<comment type="caution">
    <text evidence="1">The sequence shown here is derived from an EMBL/GenBank/DDBJ whole genome shotgun (WGS) entry which is preliminary data.</text>
</comment>
<evidence type="ECO:0000313" key="1">
    <source>
        <dbReference type="EMBL" id="KIX13205.1"/>
    </source>
</evidence>